<dbReference type="InterPro" id="IPR016024">
    <property type="entry name" value="ARM-type_fold"/>
</dbReference>
<reference evidence="2 3" key="1">
    <citation type="submission" date="2020-08" db="EMBL/GenBank/DDBJ databases">
        <title>Genomic Encyclopedia of Type Strains, Phase IV (KMG-IV): sequencing the most valuable type-strain genomes for metagenomic binning, comparative biology and taxonomic classification.</title>
        <authorList>
            <person name="Goeker M."/>
        </authorList>
    </citation>
    <scope>NUCLEOTIDE SEQUENCE [LARGE SCALE GENOMIC DNA]</scope>
    <source>
        <strain evidence="2 3">DSM 2461</strain>
    </source>
</reference>
<organism evidence="2 3">
    <name type="scientific">Spirochaeta isovalerica</name>
    <dbReference type="NCBI Taxonomy" id="150"/>
    <lineage>
        <taxon>Bacteria</taxon>
        <taxon>Pseudomonadati</taxon>
        <taxon>Spirochaetota</taxon>
        <taxon>Spirochaetia</taxon>
        <taxon>Spirochaetales</taxon>
        <taxon>Spirochaetaceae</taxon>
        <taxon>Spirochaeta</taxon>
    </lineage>
</organism>
<dbReference type="SUPFAM" id="SSF48371">
    <property type="entry name" value="ARM repeat"/>
    <property type="match status" value="1"/>
</dbReference>
<dbReference type="InterPro" id="IPR004155">
    <property type="entry name" value="PBS_lyase_HEAT"/>
</dbReference>
<proteinExistence type="predicted"/>
<dbReference type="RefSeq" id="WP_184743937.1">
    <property type="nucleotide sequence ID" value="NZ_JACHGJ010000001.1"/>
</dbReference>
<dbReference type="InterPro" id="IPR011989">
    <property type="entry name" value="ARM-like"/>
</dbReference>
<evidence type="ECO:0000313" key="3">
    <source>
        <dbReference type="Proteomes" id="UP000587760"/>
    </source>
</evidence>
<feature type="chain" id="PRO_5032795967" evidence="1">
    <location>
        <begin position="23"/>
        <end position="236"/>
    </location>
</feature>
<feature type="signal peptide" evidence="1">
    <location>
        <begin position="1"/>
        <end position="22"/>
    </location>
</feature>
<evidence type="ECO:0000256" key="1">
    <source>
        <dbReference type="SAM" id="SignalP"/>
    </source>
</evidence>
<evidence type="ECO:0000313" key="2">
    <source>
        <dbReference type="EMBL" id="MBB6479115.1"/>
    </source>
</evidence>
<dbReference type="SMART" id="SM00567">
    <property type="entry name" value="EZ_HEAT"/>
    <property type="match status" value="1"/>
</dbReference>
<keyword evidence="1" id="KW-0732">Signal</keyword>
<dbReference type="AlphaFoldDB" id="A0A841R5I0"/>
<keyword evidence="3" id="KW-1185">Reference proteome</keyword>
<dbReference type="EMBL" id="JACHGJ010000001">
    <property type="protein sequence ID" value="MBB6479115.1"/>
    <property type="molecule type" value="Genomic_DNA"/>
</dbReference>
<accession>A0A841R5I0</accession>
<protein>
    <submittedName>
        <fullName evidence="2">HEAT repeat protein</fullName>
    </submittedName>
</protein>
<name>A0A841R5I0_9SPIO</name>
<comment type="caution">
    <text evidence="2">The sequence shown here is derived from an EMBL/GenBank/DDBJ whole genome shotgun (WGS) entry which is preliminary data.</text>
</comment>
<gene>
    <name evidence="2" type="ORF">HNR50_000748</name>
</gene>
<dbReference type="Gene3D" id="1.25.10.10">
    <property type="entry name" value="Leucine-rich Repeat Variant"/>
    <property type="match status" value="1"/>
</dbReference>
<dbReference type="Proteomes" id="UP000587760">
    <property type="component" value="Unassembled WGS sequence"/>
</dbReference>
<sequence>MNIRKKAAALAGAFLFLTVLGAQDNSSEQTIEDVYLKSTVKAQIIRSQAESPDRDMKIIAIQDIEEMIQNGEVDENSIEIIDILSDLSSEGIDKKVVEGGRVVNNFSMVRKEAVRILGEIGGDTARDMILNIFKNENETMVLTEAVLALSKTGLDENGEVLDLISWTMHSQTAVTKDNTFANASLSAIQKLANDNNGLEDEKVFREIAAIADPRNGYITVVRMKALQLLDELQSYY</sequence>